<evidence type="ECO:0000256" key="2">
    <source>
        <dbReference type="ARBA" id="ARBA00022475"/>
    </source>
</evidence>
<dbReference type="CDD" id="cd06581">
    <property type="entry name" value="TM_PBP1_LivM_like"/>
    <property type="match status" value="1"/>
</dbReference>
<dbReference type="GO" id="GO:0015658">
    <property type="term" value="F:branched-chain amino acid transmembrane transporter activity"/>
    <property type="evidence" value="ECO:0007669"/>
    <property type="project" value="InterPro"/>
</dbReference>
<protein>
    <submittedName>
        <fullName evidence="8">Branched-chain amino acid ABC transporter permease</fullName>
    </submittedName>
</protein>
<dbReference type="PANTHER" id="PTHR30482:SF10">
    <property type="entry name" value="HIGH-AFFINITY BRANCHED-CHAIN AMINO ACID TRANSPORT PROTEIN BRAE"/>
    <property type="match status" value="1"/>
</dbReference>
<comment type="caution">
    <text evidence="8">The sequence shown here is derived from an EMBL/GenBank/DDBJ whole genome shotgun (WGS) entry which is preliminary data.</text>
</comment>
<dbReference type="EMBL" id="DXAN01000003">
    <property type="protein sequence ID" value="HJA07958.1"/>
    <property type="molecule type" value="Genomic_DNA"/>
</dbReference>
<feature type="transmembrane region" description="Helical" evidence="7">
    <location>
        <begin position="216"/>
        <end position="239"/>
    </location>
</feature>
<evidence type="ECO:0000256" key="4">
    <source>
        <dbReference type="ARBA" id="ARBA00022989"/>
    </source>
</evidence>
<feature type="transmembrane region" description="Helical" evidence="7">
    <location>
        <begin position="289"/>
        <end position="308"/>
    </location>
</feature>
<keyword evidence="2" id="KW-1003">Cell membrane</keyword>
<dbReference type="PANTHER" id="PTHR30482">
    <property type="entry name" value="HIGH-AFFINITY BRANCHED-CHAIN AMINO ACID TRANSPORT SYSTEM PERMEASE"/>
    <property type="match status" value="1"/>
</dbReference>
<dbReference type="Proteomes" id="UP000824225">
    <property type="component" value="Unassembled WGS sequence"/>
</dbReference>
<reference evidence="8" key="2">
    <citation type="submission" date="2021-04" db="EMBL/GenBank/DDBJ databases">
        <authorList>
            <person name="Gilroy R."/>
        </authorList>
    </citation>
    <scope>NUCLEOTIDE SEQUENCE</scope>
    <source>
        <strain evidence="8">CHK186-16707</strain>
    </source>
</reference>
<evidence type="ECO:0000313" key="8">
    <source>
        <dbReference type="EMBL" id="HJA07958.1"/>
    </source>
</evidence>
<dbReference type="InterPro" id="IPR001851">
    <property type="entry name" value="ABC_transp_permease"/>
</dbReference>
<feature type="transmembrane region" description="Helical" evidence="7">
    <location>
        <begin position="68"/>
        <end position="85"/>
    </location>
</feature>
<name>A0A9D2HB73_9BACT</name>
<feature type="transmembrane region" description="Helical" evidence="7">
    <location>
        <begin position="35"/>
        <end position="56"/>
    </location>
</feature>
<comment type="subcellular location">
    <subcellularLocation>
        <location evidence="1">Cell membrane</location>
        <topology evidence="1">Multi-pass membrane protein</topology>
    </subcellularLocation>
</comment>
<evidence type="ECO:0000256" key="7">
    <source>
        <dbReference type="SAM" id="Phobius"/>
    </source>
</evidence>
<dbReference type="AlphaFoldDB" id="A0A9D2HB73"/>
<feature type="transmembrane region" description="Helical" evidence="7">
    <location>
        <begin position="91"/>
        <end position="112"/>
    </location>
</feature>
<keyword evidence="3 7" id="KW-0812">Transmembrane</keyword>
<feature type="transmembrane region" description="Helical" evidence="7">
    <location>
        <begin position="12"/>
        <end position="29"/>
    </location>
</feature>
<dbReference type="InterPro" id="IPR043428">
    <property type="entry name" value="LivM-like"/>
</dbReference>
<evidence type="ECO:0000256" key="5">
    <source>
        <dbReference type="ARBA" id="ARBA00023136"/>
    </source>
</evidence>
<sequence>MTRFLFPSIPDRARIPALLILALVMGFLPQGLNPYWIDVFVSIGLGTLLSLSLNVILGQAGIFNMGHAAFYAVGAYVTAILNTRFGIPVLWLIPVAGAAAGLFALVVARPIIHLRGDYLLVVTIGIVEIVRIALTNDVWGLTGGANGIFGISRPELFGIKIKKGIQFYYLIWGAVGVTVLLFSWLDRSRFGRALSCIKEDDVAAEGCGVNVAAYKLAAFVLGAFWAGMTGTLFAAKMTIISPGSFTFWDSVLLFAAVILGGGSQAGVILGAFLVYGLPEFFRDFASARMLIFGLALMIMMIIRPQGILPPRPRRYDVRAFLARRAAGDDVLPQGATRPDRGAQTTSAPNVGEGA</sequence>
<evidence type="ECO:0000313" key="9">
    <source>
        <dbReference type="Proteomes" id="UP000824225"/>
    </source>
</evidence>
<evidence type="ECO:0000256" key="6">
    <source>
        <dbReference type="SAM" id="MobiDB-lite"/>
    </source>
</evidence>
<gene>
    <name evidence="8" type="ORF">H9962_02030</name>
</gene>
<dbReference type="GO" id="GO:0005886">
    <property type="term" value="C:plasma membrane"/>
    <property type="evidence" value="ECO:0007669"/>
    <property type="project" value="UniProtKB-SubCell"/>
</dbReference>
<feature type="transmembrane region" description="Helical" evidence="7">
    <location>
        <begin position="251"/>
        <end position="277"/>
    </location>
</feature>
<feature type="transmembrane region" description="Helical" evidence="7">
    <location>
        <begin position="167"/>
        <end position="185"/>
    </location>
</feature>
<reference evidence="8" key="1">
    <citation type="journal article" date="2021" name="PeerJ">
        <title>Extensive microbial diversity within the chicken gut microbiome revealed by metagenomics and culture.</title>
        <authorList>
            <person name="Gilroy R."/>
            <person name="Ravi A."/>
            <person name="Getino M."/>
            <person name="Pursley I."/>
            <person name="Horton D.L."/>
            <person name="Alikhan N.F."/>
            <person name="Baker D."/>
            <person name="Gharbi K."/>
            <person name="Hall N."/>
            <person name="Watson M."/>
            <person name="Adriaenssens E.M."/>
            <person name="Foster-Nyarko E."/>
            <person name="Jarju S."/>
            <person name="Secka A."/>
            <person name="Antonio M."/>
            <person name="Oren A."/>
            <person name="Chaudhuri R.R."/>
            <person name="La Ragione R."/>
            <person name="Hildebrand F."/>
            <person name="Pallen M.J."/>
        </authorList>
    </citation>
    <scope>NUCLEOTIDE SEQUENCE</scope>
    <source>
        <strain evidence="8">CHK186-16707</strain>
    </source>
</reference>
<accession>A0A9D2HB73</accession>
<evidence type="ECO:0000256" key="3">
    <source>
        <dbReference type="ARBA" id="ARBA00022692"/>
    </source>
</evidence>
<evidence type="ECO:0000256" key="1">
    <source>
        <dbReference type="ARBA" id="ARBA00004651"/>
    </source>
</evidence>
<dbReference type="Pfam" id="PF02653">
    <property type="entry name" value="BPD_transp_2"/>
    <property type="match status" value="1"/>
</dbReference>
<proteinExistence type="predicted"/>
<keyword evidence="5 7" id="KW-0472">Membrane</keyword>
<organism evidence="8 9">
    <name type="scientific">Candidatus Mailhella merdigallinarum</name>
    <dbReference type="NCBI Taxonomy" id="2838658"/>
    <lineage>
        <taxon>Bacteria</taxon>
        <taxon>Pseudomonadati</taxon>
        <taxon>Thermodesulfobacteriota</taxon>
        <taxon>Desulfovibrionia</taxon>
        <taxon>Desulfovibrionales</taxon>
        <taxon>Desulfovibrionaceae</taxon>
        <taxon>Mailhella</taxon>
    </lineage>
</organism>
<feature type="region of interest" description="Disordered" evidence="6">
    <location>
        <begin position="330"/>
        <end position="354"/>
    </location>
</feature>
<keyword evidence="4 7" id="KW-1133">Transmembrane helix</keyword>